<dbReference type="Pfam" id="PF01966">
    <property type="entry name" value="HD"/>
    <property type="match status" value="1"/>
</dbReference>
<dbReference type="InterPro" id="IPR003607">
    <property type="entry name" value="HD/PDEase_dom"/>
</dbReference>
<dbReference type="Proteomes" id="UP000789833">
    <property type="component" value="Unassembled WGS sequence"/>
</dbReference>
<evidence type="ECO:0000259" key="1">
    <source>
        <dbReference type="Pfam" id="PF01966"/>
    </source>
</evidence>
<organism evidence="2 3">
    <name type="scientific">Sutcliffiella rhizosphaerae</name>
    <dbReference type="NCBI Taxonomy" id="2880967"/>
    <lineage>
        <taxon>Bacteria</taxon>
        <taxon>Bacillati</taxon>
        <taxon>Bacillota</taxon>
        <taxon>Bacilli</taxon>
        <taxon>Bacillales</taxon>
        <taxon>Bacillaceae</taxon>
        <taxon>Sutcliffiella</taxon>
    </lineage>
</organism>
<gene>
    <name evidence="2" type="ORF">BACCIP111883_02821</name>
</gene>
<reference evidence="2 3" key="1">
    <citation type="submission" date="2021-10" db="EMBL/GenBank/DDBJ databases">
        <authorList>
            <person name="Criscuolo A."/>
        </authorList>
    </citation>
    <scope>NUCLEOTIDE SEQUENCE [LARGE SCALE GENOMIC DNA]</scope>
    <source>
        <strain evidence="3">CIP 111883</strain>
    </source>
</reference>
<feature type="domain" description="HD" evidence="1">
    <location>
        <begin position="26"/>
        <end position="68"/>
    </location>
</feature>
<evidence type="ECO:0000313" key="2">
    <source>
        <dbReference type="EMBL" id="CAG9622030.1"/>
    </source>
</evidence>
<sequence length="94" mass="10920">MKYILDRTYAGKLLEWAYEQNHGPWYEHSLNVAKALKKIVLELVNKGYQLDINLAYNAALLHDIGRYKCFTKSVIHLMNISFLRLENGAGTKMF</sequence>
<keyword evidence="3" id="KW-1185">Reference proteome</keyword>
<accession>A0ABN8AGP3</accession>
<protein>
    <recommendedName>
        <fullName evidence="1">HD domain-containing protein</fullName>
    </recommendedName>
</protein>
<dbReference type="InterPro" id="IPR006674">
    <property type="entry name" value="HD_domain"/>
</dbReference>
<dbReference type="SUPFAM" id="SSF109604">
    <property type="entry name" value="HD-domain/PDEase-like"/>
    <property type="match status" value="1"/>
</dbReference>
<dbReference type="EMBL" id="CAKJTJ010000015">
    <property type="protein sequence ID" value="CAG9622030.1"/>
    <property type="molecule type" value="Genomic_DNA"/>
</dbReference>
<dbReference type="NCBIfam" id="TIGR00277">
    <property type="entry name" value="HDIG"/>
    <property type="match status" value="1"/>
</dbReference>
<dbReference type="InterPro" id="IPR006675">
    <property type="entry name" value="HDIG_dom"/>
</dbReference>
<comment type="caution">
    <text evidence="2">The sequence shown here is derived from an EMBL/GenBank/DDBJ whole genome shotgun (WGS) entry which is preliminary data.</text>
</comment>
<evidence type="ECO:0000313" key="3">
    <source>
        <dbReference type="Proteomes" id="UP000789833"/>
    </source>
</evidence>
<name>A0ABN8AGP3_9BACI</name>
<proteinExistence type="predicted"/>
<dbReference type="CDD" id="cd00077">
    <property type="entry name" value="HDc"/>
    <property type="match status" value="1"/>
</dbReference>
<dbReference type="Gene3D" id="1.10.3210.10">
    <property type="entry name" value="Hypothetical protein af1432"/>
    <property type="match status" value="1"/>
</dbReference>